<dbReference type="STRING" id="675511.GCA_000341735_00720"/>
<dbReference type="EMBL" id="CP035467">
    <property type="protein sequence ID" value="QCW84809.1"/>
    <property type="molecule type" value="Genomic_DNA"/>
</dbReference>
<dbReference type="PANTHER" id="PTHR28008:SF1">
    <property type="entry name" value="DOMAIN PROTEIN, PUTATIVE (AFU_ORTHOLOGUE AFUA_3G10980)-RELATED"/>
    <property type="match status" value="1"/>
</dbReference>
<dbReference type="PANTHER" id="PTHR28008">
    <property type="entry name" value="DOMAIN PROTEIN, PUTATIVE (AFU_ORTHOLOGUE AFUA_3G10980)-RELATED"/>
    <property type="match status" value="1"/>
</dbReference>
<keyword evidence="1" id="KW-1133">Transmembrane helix</keyword>
<dbReference type="InterPro" id="IPR006976">
    <property type="entry name" value="VanZ-like"/>
</dbReference>
<dbReference type="Pfam" id="PF04892">
    <property type="entry name" value="VanZ"/>
    <property type="match status" value="1"/>
</dbReference>
<evidence type="ECO:0000313" key="4">
    <source>
        <dbReference type="Proteomes" id="UP000305881"/>
    </source>
</evidence>
<gene>
    <name evidence="3" type="ORF">EQU24_11595</name>
</gene>
<evidence type="ECO:0000256" key="1">
    <source>
        <dbReference type="SAM" id="Phobius"/>
    </source>
</evidence>
<reference evidence="4" key="1">
    <citation type="journal article" date="2019" name="J. Bacteriol.">
        <title>A Mutagenic Screen Identifies a TonB-Dependent Receptor Required for the Lanthanide Metal Switch in the Type I Methanotroph 'Methylotuvimicrobium buryatense' 5GB1C.</title>
        <authorList>
            <person name="Groom J.D."/>
            <person name="Ford S.M."/>
            <person name="Pesesky M.W."/>
            <person name="Lidstrom M.E."/>
        </authorList>
    </citation>
    <scope>NUCLEOTIDE SEQUENCE [LARGE SCALE GENOMIC DNA]</scope>
    <source>
        <strain evidence="4">5GB1C</strain>
    </source>
</reference>
<accession>A0A4P9UTB4</accession>
<keyword evidence="4" id="KW-1185">Reference proteome</keyword>
<keyword evidence="1" id="KW-0812">Transmembrane</keyword>
<feature type="transmembrane region" description="Helical" evidence="1">
    <location>
        <begin position="62"/>
        <end position="79"/>
    </location>
</feature>
<protein>
    <submittedName>
        <fullName evidence="3">VanZ family protein</fullName>
    </submittedName>
</protein>
<feature type="domain" description="VanZ-like" evidence="2">
    <location>
        <begin position="46"/>
        <end position="111"/>
    </location>
</feature>
<dbReference type="NCBIfam" id="NF037970">
    <property type="entry name" value="vanZ_1"/>
    <property type="match status" value="1"/>
</dbReference>
<dbReference type="KEGG" id="mbur:EQU24_11595"/>
<organism evidence="3 4">
    <name type="scientific">Methylotuvimicrobium buryatense</name>
    <name type="common">Methylomicrobium buryatense</name>
    <dbReference type="NCBI Taxonomy" id="95641"/>
    <lineage>
        <taxon>Bacteria</taxon>
        <taxon>Pseudomonadati</taxon>
        <taxon>Pseudomonadota</taxon>
        <taxon>Gammaproteobacteria</taxon>
        <taxon>Methylococcales</taxon>
        <taxon>Methylococcaceae</taxon>
        <taxon>Methylotuvimicrobium</taxon>
    </lineage>
</organism>
<sequence length="121" mass="14214">MTKFRDFSLLASYCGFIFWLSHQPSLPAPMWFEHQDKLYHAGAYFILALFAWRFLKHFIAKPWLLAVVSLIFCSLYGISDEWHQSFVDGRSSDVYDWIADTIGAAIALFVLYKFTTRARFR</sequence>
<keyword evidence="1" id="KW-0472">Membrane</keyword>
<proteinExistence type="predicted"/>
<dbReference type="AlphaFoldDB" id="A0A4P9UTB4"/>
<evidence type="ECO:0000313" key="3">
    <source>
        <dbReference type="EMBL" id="QCW84809.1"/>
    </source>
</evidence>
<name>A0A4P9UTB4_METBY</name>
<evidence type="ECO:0000259" key="2">
    <source>
        <dbReference type="Pfam" id="PF04892"/>
    </source>
</evidence>
<feature type="transmembrane region" description="Helical" evidence="1">
    <location>
        <begin position="37"/>
        <end position="55"/>
    </location>
</feature>
<dbReference type="OrthoDB" id="8564037at2"/>
<feature type="transmembrane region" description="Helical" evidence="1">
    <location>
        <begin position="94"/>
        <end position="112"/>
    </location>
</feature>
<dbReference type="Proteomes" id="UP000305881">
    <property type="component" value="Chromosome"/>
</dbReference>